<keyword evidence="2" id="KW-0418">Kinase</keyword>
<dbReference type="InterPro" id="IPR043129">
    <property type="entry name" value="ATPase_NBD"/>
</dbReference>
<dbReference type="Pfam" id="PF00480">
    <property type="entry name" value="ROK"/>
    <property type="match status" value="1"/>
</dbReference>
<evidence type="ECO:0000256" key="1">
    <source>
        <dbReference type="ARBA" id="ARBA00006479"/>
    </source>
</evidence>
<dbReference type="Gene3D" id="3.30.420.40">
    <property type="match status" value="2"/>
</dbReference>
<dbReference type="Proteomes" id="UP000321798">
    <property type="component" value="Unassembled WGS sequence"/>
</dbReference>
<dbReference type="PANTHER" id="PTHR18964:SF146">
    <property type="entry name" value="POLYPHOSPHATE GLUCOKINASE"/>
    <property type="match status" value="1"/>
</dbReference>
<comment type="similarity">
    <text evidence="1">Belongs to the ROK (NagC/XylR) family.</text>
</comment>
<dbReference type="RefSeq" id="WP_146951674.1">
    <property type="nucleotide sequence ID" value="NZ_BAABBJ010000015.1"/>
</dbReference>
<dbReference type="PANTHER" id="PTHR18964">
    <property type="entry name" value="ROK (REPRESSOR, ORF, KINASE) FAMILY"/>
    <property type="match status" value="1"/>
</dbReference>
<dbReference type="NCBIfam" id="NF045942">
    <property type="entry name" value="PolPhglucPhase"/>
    <property type="match status" value="1"/>
</dbReference>
<dbReference type="SUPFAM" id="SSF53067">
    <property type="entry name" value="Actin-like ATPase domain"/>
    <property type="match status" value="1"/>
</dbReference>
<name>A0A512P9L7_9CELL</name>
<evidence type="ECO:0000313" key="2">
    <source>
        <dbReference type="EMBL" id="GEP67891.1"/>
    </source>
</evidence>
<protein>
    <submittedName>
        <fullName evidence="2">Polyphosphate glucokinase</fullName>
    </submittedName>
</protein>
<sequence length="262" mass="27308">MNKHAKDDKHAHEQAFGIDIGGSGIKGAPVDLRSGEFAADRERIPTPKPATPGAVADTVAQIVDSFGLDQHVPIGVTFPAVILHGVAQSAANVDRSWIGTNVEKAVHAATGRRVLAVNDADAAGYAEVLYGAAKGVRGVVLVVTLGTGIGSALVVDGVLVPNTELGHLEIDGHDAESRAAESVRDRDGLDWAQWAARLQRYFTVVENLFWPDLIVVGGGVSKDHAKFLPLLDLRTPIVPAGLRNAAGIVGAAALAAHGTRLD</sequence>
<keyword evidence="2" id="KW-0808">Transferase</keyword>
<dbReference type="CDD" id="cd24058">
    <property type="entry name" value="ASKHA_NBD_ROK_PPGK"/>
    <property type="match status" value="1"/>
</dbReference>
<comment type="caution">
    <text evidence="2">The sequence shown here is derived from an EMBL/GenBank/DDBJ whole genome shotgun (WGS) entry which is preliminary data.</text>
</comment>
<gene>
    <name evidence="2" type="ORF">CSO01_06060</name>
</gene>
<proteinExistence type="inferred from homology"/>
<accession>A0A512P9L7</accession>
<dbReference type="AlphaFoldDB" id="A0A512P9L7"/>
<dbReference type="GO" id="GO:0016301">
    <property type="term" value="F:kinase activity"/>
    <property type="evidence" value="ECO:0007669"/>
    <property type="project" value="UniProtKB-KW"/>
</dbReference>
<dbReference type="EMBL" id="BKAL01000002">
    <property type="protein sequence ID" value="GEP67891.1"/>
    <property type="molecule type" value="Genomic_DNA"/>
</dbReference>
<dbReference type="OrthoDB" id="849313at2"/>
<organism evidence="2 3">
    <name type="scientific">Cellulomonas soli</name>
    <dbReference type="NCBI Taxonomy" id="931535"/>
    <lineage>
        <taxon>Bacteria</taxon>
        <taxon>Bacillati</taxon>
        <taxon>Actinomycetota</taxon>
        <taxon>Actinomycetes</taxon>
        <taxon>Micrococcales</taxon>
        <taxon>Cellulomonadaceae</taxon>
        <taxon>Cellulomonas</taxon>
    </lineage>
</organism>
<reference evidence="2 3" key="1">
    <citation type="submission" date="2019-07" db="EMBL/GenBank/DDBJ databases">
        <title>Whole genome shotgun sequence of Cellulomonas soli NBRC 109434.</title>
        <authorList>
            <person name="Hosoyama A."/>
            <person name="Uohara A."/>
            <person name="Ohji S."/>
            <person name="Ichikawa N."/>
        </authorList>
    </citation>
    <scope>NUCLEOTIDE SEQUENCE [LARGE SCALE GENOMIC DNA]</scope>
    <source>
        <strain evidence="2 3">NBRC 109434</strain>
    </source>
</reference>
<dbReference type="InterPro" id="IPR000600">
    <property type="entry name" value="ROK"/>
</dbReference>
<evidence type="ECO:0000313" key="3">
    <source>
        <dbReference type="Proteomes" id="UP000321798"/>
    </source>
</evidence>
<keyword evidence="3" id="KW-1185">Reference proteome</keyword>